<keyword evidence="2" id="KW-0720">Serine protease</keyword>
<evidence type="ECO:0000313" key="5">
    <source>
        <dbReference type="Proteomes" id="UP001328107"/>
    </source>
</evidence>
<organism evidence="4 5">
    <name type="scientific">Pristionchus mayeri</name>
    <dbReference type="NCBI Taxonomy" id="1317129"/>
    <lineage>
        <taxon>Eukaryota</taxon>
        <taxon>Metazoa</taxon>
        <taxon>Ecdysozoa</taxon>
        <taxon>Nematoda</taxon>
        <taxon>Chromadorea</taxon>
        <taxon>Rhabditida</taxon>
        <taxon>Rhabditina</taxon>
        <taxon>Diplogasteromorpha</taxon>
        <taxon>Diplogasteroidea</taxon>
        <taxon>Neodiplogasteridae</taxon>
        <taxon>Pristionchus</taxon>
    </lineage>
</organism>
<keyword evidence="2" id="KW-0645">Protease</keyword>
<feature type="domain" description="Peptidase S1" evidence="3">
    <location>
        <begin position="24"/>
        <end position="257"/>
    </location>
</feature>
<reference evidence="5" key="1">
    <citation type="submission" date="2022-10" db="EMBL/GenBank/DDBJ databases">
        <title>Genome assembly of Pristionchus species.</title>
        <authorList>
            <person name="Yoshida K."/>
            <person name="Sommer R.J."/>
        </authorList>
    </citation>
    <scope>NUCLEOTIDE SEQUENCE [LARGE SCALE GENOMIC DNA]</scope>
    <source>
        <strain evidence="5">RS5460</strain>
    </source>
</reference>
<dbReference type="PANTHER" id="PTHR24252:SF7">
    <property type="entry name" value="HYALIN"/>
    <property type="match status" value="1"/>
</dbReference>
<dbReference type="FunFam" id="2.40.10.10:FF:000068">
    <property type="entry name" value="transmembrane protease serine 2"/>
    <property type="match status" value="1"/>
</dbReference>
<accession>A0AAN4ZGP7</accession>
<dbReference type="InterPro" id="IPR018114">
    <property type="entry name" value="TRYPSIN_HIS"/>
</dbReference>
<protein>
    <recommendedName>
        <fullName evidence="3">Peptidase S1 domain-containing protein</fullName>
    </recommendedName>
</protein>
<dbReference type="Proteomes" id="UP001328107">
    <property type="component" value="Unassembled WGS sequence"/>
</dbReference>
<evidence type="ECO:0000259" key="3">
    <source>
        <dbReference type="PROSITE" id="PS50240"/>
    </source>
</evidence>
<dbReference type="GO" id="GO:0004252">
    <property type="term" value="F:serine-type endopeptidase activity"/>
    <property type="evidence" value="ECO:0007669"/>
    <property type="project" value="InterPro"/>
</dbReference>
<keyword evidence="5" id="KW-1185">Reference proteome</keyword>
<dbReference type="PROSITE" id="PS50240">
    <property type="entry name" value="TRYPSIN_DOM"/>
    <property type="match status" value="1"/>
</dbReference>
<keyword evidence="2" id="KW-0378">Hydrolase</keyword>
<dbReference type="CDD" id="cd00190">
    <property type="entry name" value="Tryp_SPc"/>
    <property type="match status" value="1"/>
</dbReference>
<dbReference type="InterPro" id="IPR001314">
    <property type="entry name" value="Peptidase_S1A"/>
</dbReference>
<dbReference type="PANTHER" id="PTHR24252">
    <property type="entry name" value="ACROSIN-RELATED"/>
    <property type="match status" value="1"/>
</dbReference>
<dbReference type="PRINTS" id="PR00722">
    <property type="entry name" value="CHYMOTRYPSIN"/>
</dbReference>
<dbReference type="GO" id="GO:0006508">
    <property type="term" value="P:proteolysis"/>
    <property type="evidence" value="ECO:0007669"/>
    <property type="project" value="UniProtKB-KW"/>
</dbReference>
<feature type="non-terminal residue" evidence="4">
    <location>
        <position position="1"/>
    </location>
</feature>
<keyword evidence="1" id="KW-1015">Disulfide bond</keyword>
<dbReference type="PROSITE" id="PS00135">
    <property type="entry name" value="TRYPSIN_SER"/>
    <property type="match status" value="1"/>
</dbReference>
<dbReference type="InterPro" id="IPR043504">
    <property type="entry name" value="Peptidase_S1_PA_chymotrypsin"/>
</dbReference>
<dbReference type="SUPFAM" id="SSF50494">
    <property type="entry name" value="Trypsin-like serine proteases"/>
    <property type="match status" value="1"/>
</dbReference>
<evidence type="ECO:0000256" key="1">
    <source>
        <dbReference type="ARBA" id="ARBA00023157"/>
    </source>
</evidence>
<sequence length="257" mass="28039">SLLSLLSSVSGSYCGESNPPVNRIIGGNYAPPGKWPWQVELIFLRSPTEEGLCGGSIIAPRWILTAAHCFDSAIKIHKIFYGSVETDRSNKTAIALNYTVHEDWDSNPYKNFPNDIALIELEEPIKFDLSVTPVCLPSENATIPKDAQVIAAGFGTANDRNTSERGLPTRLKETVLPLIPNDVCNQRWQQLQPSEDLRDTQMCGGSYGHGTGEGDSGGPVVIYSQSKQWFQVGVISLGPKEGLEFDTAPVIYTNVAK</sequence>
<dbReference type="PROSITE" id="PS00134">
    <property type="entry name" value="TRYPSIN_HIS"/>
    <property type="match status" value="1"/>
</dbReference>
<dbReference type="InterPro" id="IPR009003">
    <property type="entry name" value="Peptidase_S1_PA"/>
</dbReference>
<dbReference type="InterPro" id="IPR001254">
    <property type="entry name" value="Trypsin_dom"/>
</dbReference>
<dbReference type="Pfam" id="PF00089">
    <property type="entry name" value="Trypsin"/>
    <property type="match status" value="1"/>
</dbReference>
<dbReference type="SMART" id="SM00020">
    <property type="entry name" value="Tryp_SPc"/>
    <property type="match status" value="1"/>
</dbReference>
<comment type="caution">
    <text evidence="4">The sequence shown here is derived from an EMBL/GenBank/DDBJ whole genome shotgun (WGS) entry which is preliminary data.</text>
</comment>
<dbReference type="InterPro" id="IPR033116">
    <property type="entry name" value="TRYPSIN_SER"/>
</dbReference>
<dbReference type="AlphaFoldDB" id="A0AAN4ZGP7"/>
<gene>
    <name evidence="4" type="ORF">PMAYCL1PPCAC_11077</name>
</gene>
<dbReference type="EMBL" id="BTRK01000003">
    <property type="protein sequence ID" value="GMR40882.1"/>
    <property type="molecule type" value="Genomic_DNA"/>
</dbReference>
<dbReference type="Gene3D" id="2.40.10.10">
    <property type="entry name" value="Trypsin-like serine proteases"/>
    <property type="match status" value="1"/>
</dbReference>
<evidence type="ECO:0000256" key="2">
    <source>
        <dbReference type="RuleBase" id="RU363034"/>
    </source>
</evidence>
<evidence type="ECO:0000313" key="4">
    <source>
        <dbReference type="EMBL" id="GMR40882.1"/>
    </source>
</evidence>
<proteinExistence type="predicted"/>
<feature type="non-terminal residue" evidence="4">
    <location>
        <position position="257"/>
    </location>
</feature>
<name>A0AAN4ZGP7_9BILA</name>